<dbReference type="AlphaFoldDB" id="A0A9P5TZ16"/>
<organism evidence="2 3">
    <name type="scientific">Rhodocollybia butyracea</name>
    <dbReference type="NCBI Taxonomy" id="206335"/>
    <lineage>
        <taxon>Eukaryota</taxon>
        <taxon>Fungi</taxon>
        <taxon>Dikarya</taxon>
        <taxon>Basidiomycota</taxon>
        <taxon>Agaricomycotina</taxon>
        <taxon>Agaricomycetes</taxon>
        <taxon>Agaricomycetidae</taxon>
        <taxon>Agaricales</taxon>
        <taxon>Marasmiineae</taxon>
        <taxon>Omphalotaceae</taxon>
        <taxon>Rhodocollybia</taxon>
    </lineage>
</organism>
<proteinExistence type="predicted"/>
<keyword evidence="3" id="KW-1185">Reference proteome</keyword>
<accession>A0A9P5TZ16</accession>
<gene>
    <name evidence="2" type="ORF">BDP27DRAFT_1430172</name>
</gene>
<evidence type="ECO:0000313" key="3">
    <source>
        <dbReference type="Proteomes" id="UP000772434"/>
    </source>
</evidence>
<feature type="region of interest" description="Disordered" evidence="1">
    <location>
        <begin position="70"/>
        <end position="89"/>
    </location>
</feature>
<comment type="caution">
    <text evidence="2">The sequence shown here is derived from an EMBL/GenBank/DDBJ whole genome shotgun (WGS) entry which is preliminary data.</text>
</comment>
<dbReference type="Proteomes" id="UP000772434">
    <property type="component" value="Unassembled WGS sequence"/>
</dbReference>
<name>A0A9P5TZ16_9AGAR</name>
<sequence length="89" mass="9465">MPVRPTLTGASSSLLQIHPPTPARNKSIPLPDDAFASNFCLSHSPSAAPTSQSNSRYFCLVVMMGPPSGFNTGNKSQEKRHLMTVAPLA</sequence>
<reference evidence="2" key="1">
    <citation type="submission" date="2020-11" db="EMBL/GenBank/DDBJ databases">
        <authorList>
            <consortium name="DOE Joint Genome Institute"/>
            <person name="Ahrendt S."/>
            <person name="Riley R."/>
            <person name="Andreopoulos W."/>
            <person name="Labutti K."/>
            <person name="Pangilinan J."/>
            <person name="Ruiz-Duenas F.J."/>
            <person name="Barrasa J.M."/>
            <person name="Sanchez-Garcia M."/>
            <person name="Camarero S."/>
            <person name="Miyauchi S."/>
            <person name="Serrano A."/>
            <person name="Linde D."/>
            <person name="Babiker R."/>
            <person name="Drula E."/>
            <person name="Ayuso-Fernandez I."/>
            <person name="Pacheco R."/>
            <person name="Padilla G."/>
            <person name="Ferreira P."/>
            <person name="Barriuso J."/>
            <person name="Kellner H."/>
            <person name="Castanera R."/>
            <person name="Alfaro M."/>
            <person name="Ramirez L."/>
            <person name="Pisabarro A.G."/>
            <person name="Kuo A."/>
            <person name="Tritt A."/>
            <person name="Lipzen A."/>
            <person name="He G."/>
            <person name="Yan M."/>
            <person name="Ng V."/>
            <person name="Cullen D."/>
            <person name="Martin F."/>
            <person name="Rosso M.-N."/>
            <person name="Henrissat B."/>
            <person name="Hibbett D."/>
            <person name="Martinez A.T."/>
            <person name="Grigoriev I.V."/>
        </authorList>
    </citation>
    <scope>NUCLEOTIDE SEQUENCE</scope>
    <source>
        <strain evidence="2">AH 40177</strain>
    </source>
</reference>
<dbReference type="EMBL" id="JADNRY010000247">
    <property type="protein sequence ID" value="KAF9060376.1"/>
    <property type="molecule type" value="Genomic_DNA"/>
</dbReference>
<protein>
    <submittedName>
        <fullName evidence="2">Uncharacterized protein</fullName>
    </submittedName>
</protein>
<evidence type="ECO:0000313" key="2">
    <source>
        <dbReference type="EMBL" id="KAF9060376.1"/>
    </source>
</evidence>
<evidence type="ECO:0000256" key="1">
    <source>
        <dbReference type="SAM" id="MobiDB-lite"/>
    </source>
</evidence>
<feature type="region of interest" description="Disordered" evidence="1">
    <location>
        <begin position="1"/>
        <end position="29"/>
    </location>
</feature>